<dbReference type="EMBL" id="JAEFBJ010000009">
    <property type="protein sequence ID" value="KAG7574517.1"/>
    <property type="molecule type" value="Genomic_DNA"/>
</dbReference>
<evidence type="ECO:0000313" key="1">
    <source>
        <dbReference type="EMBL" id="KAG7574517.1"/>
    </source>
</evidence>
<reference evidence="1 2" key="1">
    <citation type="submission" date="2020-12" db="EMBL/GenBank/DDBJ databases">
        <title>Concerted genomic and epigenomic changes stabilize Arabidopsis allopolyploids.</title>
        <authorList>
            <person name="Chen Z."/>
        </authorList>
    </citation>
    <scope>NUCLEOTIDE SEQUENCE [LARGE SCALE GENOMIC DNA]</scope>
    <source>
        <strain evidence="1">As9502</strain>
        <tissue evidence="1">Leaf</tissue>
    </source>
</reference>
<dbReference type="AlphaFoldDB" id="A0A8T2AP18"/>
<sequence>SMNASGNGGSKKPNGFKDFIESLTAVKSDLKNMSTEELLELKKLLENVVIKAREELEKRMEQP</sequence>
<accession>A0A8T2AP18</accession>
<proteinExistence type="predicted"/>
<keyword evidence="2" id="KW-1185">Reference proteome</keyword>
<feature type="non-terminal residue" evidence="1">
    <location>
        <position position="1"/>
    </location>
</feature>
<gene>
    <name evidence="1" type="ORF">ISN44_As09g027000</name>
</gene>
<dbReference type="Proteomes" id="UP000694251">
    <property type="component" value="Chromosome 9"/>
</dbReference>
<comment type="caution">
    <text evidence="1">The sequence shown here is derived from an EMBL/GenBank/DDBJ whole genome shotgun (WGS) entry which is preliminary data.</text>
</comment>
<evidence type="ECO:0000313" key="2">
    <source>
        <dbReference type="Proteomes" id="UP000694251"/>
    </source>
</evidence>
<name>A0A8T2AP18_ARASU</name>
<protein>
    <submittedName>
        <fullName evidence="1">Uncharacterized protein</fullName>
    </submittedName>
</protein>
<organism evidence="1 2">
    <name type="scientific">Arabidopsis suecica</name>
    <name type="common">Swedish thale-cress</name>
    <name type="synonym">Cardaminopsis suecica</name>
    <dbReference type="NCBI Taxonomy" id="45249"/>
    <lineage>
        <taxon>Eukaryota</taxon>
        <taxon>Viridiplantae</taxon>
        <taxon>Streptophyta</taxon>
        <taxon>Embryophyta</taxon>
        <taxon>Tracheophyta</taxon>
        <taxon>Spermatophyta</taxon>
        <taxon>Magnoliopsida</taxon>
        <taxon>eudicotyledons</taxon>
        <taxon>Gunneridae</taxon>
        <taxon>Pentapetalae</taxon>
        <taxon>rosids</taxon>
        <taxon>malvids</taxon>
        <taxon>Brassicales</taxon>
        <taxon>Brassicaceae</taxon>
        <taxon>Camelineae</taxon>
        <taxon>Arabidopsis</taxon>
    </lineage>
</organism>